<evidence type="ECO:0000256" key="1">
    <source>
        <dbReference type="SAM" id="MobiDB-lite"/>
    </source>
</evidence>
<dbReference type="AlphaFoldDB" id="A0A9X1STB5"/>
<protein>
    <submittedName>
        <fullName evidence="2">ADP-ribosylglycohydrolase family protein</fullName>
    </submittedName>
</protein>
<feature type="region of interest" description="Disordered" evidence="1">
    <location>
        <begin position="327"/>
        <end position="348"/>
    </location>
</feature>
<dbReference type="InterPro" id="IPR005502">
    <property type="entry name" value="Ribosyl_crysJ1"/>
</dbReference>
<dbReference type="InterPro" id="IPR036705">
    <property type="entry name" value="Ribosyl_crysJ1_sf"/>
</dbReference>
<evidence type="ECO:0000313" key="2">
    <source>
        <dbReference type="EMBL" id="MCD5311592.1"/>
    </source>
</evidence>
<dbReference type="Proteomes" id="UP001138997">
    <property type="component" value="Unassembled WGS sequence"/>
</dbReference>
<dbReference type="RefSeq" id="WP_231440943.1">
    <property type="nucleotide sequence ID" value="NZ_JAJOMB010000005.1"/>
</dbReference>
<comment type="caution">
    <text evidence="2">The sequence shown here is derived from an EMBL/GenBank/DDBJ whole genome shotgun (WGS) entry which is preliminary data.</text>
</comment>
<dbReference type="SUPFAM" id="SSF101478">
    <property type="entry name" value="ADP-ribosylglycohydrolase"/>
    <property type="match status" value="1"/>
</dbReference>
<dbReference type="EMBL" id="JAJOMB010000005">
    <property type="protein sequence ID" value="MCD5311592.1"/>
    <property type="molecule type" value="Genomic_DNA"/>
</dbReference>
<organism evidence="2 3">
    <name type="scientific">Kineosporia babensis</name>
    <dbReference type="NCBI Taxonomy" id="499548"/>
    <lineage>
        <taxon>Bacteria</taxon>
        <taxon>Bacillati</taxon>
        <taxon>Actinomycetota</taxon>
        <taxon>Actinomycetes</taxon>
        <taxon>Kineosporiales</taxon>
        <taxon>Kineosporiaceae</taxon>
        <taxon>Kineosporia</taxon>
    </lineage>
</organism>
<name>A0A9X1STB5_9ACTN</name>
<proteinExistence type="predicted"/>
<evidence type="ECO:0000313" key="3">
    <source>
        <dbReference type="Proteomes" id="UP001138997"/>
    </source>
</evidence>
<dbReference type="Pfam" id="PF03747">
    <property type="entry name" value="ADP_ribosyl_GH"/>
    <property type="match status" value="1"/>
</dbReference>
<keyword evidence="3" id="KW-1185">Reference proteome</keyword>
<gene>
    <name evidence="2" type="ORF">LR394_11820</name>
</gene>
<reference evidence="2" key="1">
    <citation type="submission" date="2021-11" db="EMBL/GenBank/DDBJ databases">
        <title>Streptomyces corallinus and Kineosporia corallina sp. nov., two new coral-derived marine actinobacteria.</title>
        <authorList>
            <person name="Buangrab K."/>
            <person name="Sutthacheep M."/>
            <person name="Yeemin T."/>
            <person name="Harunari E."/>
            <person name="Igarashi Y."/>
            <person name="Sripreechasak P."/>
            <person name="Kanchanasin P."/>
            <person name="Tanasupawat S."/>
            <person name="Phongsopitanun W."/>
        </authorList>
    </citation>
    <scope>NUCLEOTIDE SEQUENCE</scope>
    <source>
        <strain evidence="2">JCM 31032</strain>
    </source>
</reference>
<sequence>MTNALDPHPLVWESRVRGSLLGLALGESLAFSQPSDQPDAPILAGPCTQLAAFTVEGTVRAALRSLHKGACHPPSVLWSAYCRWGRLQELLPEASMALDGWLVTVPVLREKRGDAPATVSSMLDTGPGSREAPTNGSMGWHALVRGLPFAPLSGQAHWSDVQMATECAALTHGHPRAWSSAAAGVRLLNRLLASFTGQEDLPAVVTEALPELDEDVAAGLHTALWAASTRPGEREVLFSIAGDSTAPSVLMGGVYAAASFPGRGGIYQAMRFAGTAKEPQGVSAMAGAVLGAMHGVEVWPAGVLLRHELTWVLDTLARDFVRQLTANPGGSANRPANDPRWNERYPGW</sequence>
<dbReference type="Gene3D" id="1.10.4080.10">
    <property type="entry name" value="ADP-ribosylation/Crystallin J1"/>
    <property type="match status" value="1"/>
</dbReference>
<accession>A0A9X1STB5</accession>